<name>A0ABP9W387_9DEIO</name>
<evidence type="ECO:0000313" key="2">
    <source>
        <dbReference type="Proteomes" id="UP001401887"/>
    </source>
</evidence>
<comment type="caution">
    <text evidence="1">The sequence shown here is derived from an EMBL/GenBank/DDBJ whole genome shotgun (WGS) entry which is preliminary data.</text>
</comment>
<dbReference type="EMBL" id="BAABRP010000001">
    <property type="protein sequence ID" value="GAA5511461.1"/>
    <property type="molecule type" value="Genomic_DNA"/>
</dbReference>
<organism evidence="1 2">
    <name type="scientific">Deinococcus carri</name>
    <dbReference type="NCBI Taxonomy" id="1211323"/>
    <lineage>
        <taxon>Bacteria</taxon>
        <taxon>Thermotogati</taxon>
        <taxon>Deinococcota</taxon>
        <taxon>Deinococci</taxon>
        <taxon>Deinococcales</taxon>
        <taxon>Deinococcaceae</taxon>
        <taxon>Deinococcus</taxon>
    </lineage>
</organism>
<dbReference type="Proteomes" id="UP001401887">
    <property type="component" value="Unassembled WGS sequence"/>
</dbReference>
<keyword evidence="2" id="KW-1185">Reference proteome</keyword>
<dbReference type="RefSeq" id="WP_345459458.1">
    <property type="nucleotide sequence ID" value="NZ_BAABRP010000001.1"/>
</dbReference>
<gene>
    <name evidence="1" type="ORF">Dcar01_00171</name>
</gene>
<sequence>MELVLVMAAATILLMVLAFLSLTRDDRELAREDFTLGGEARGSDERPLNA</sequence>
<accession>A0ABP9W387</accession>
<protein>
    <submittedName>
        <fullName evidence="1">Uncharacterized protein</fullName>
    </submittedName>
</protein>
<evidence type="ECO:0000313" key="1">
    <source>
        <dbReference type="EMBL" id="GAA5511461.1"/>
    </source>
</evidence>
<proteinExistence type="predicted"/>
<reference evidence="1 2" key="1">
    <citation type="submission" date="2024-02" db="EMBL/GenBank/DDBJ databases">
        <title>Deinococcus carri NBRC 110142.</title>
        <authorList>
            <person name="Ichikawa N."/>
            <person name="Katano-Makiyama Y."/>
            <person name="Hidaka K."/>
        </authorList>
    </citation>
    <scope>NUCLEOTIDE SEQUENCE [LARGE SCALE GENOMIC DNA]</scope>
    <source>
        <strain evidence="1 2">NBRC 110142</strain>
    </source>
</reference>